<dbReference type="GO" id="GO:0004467">
    <property type="term" value="F:long-chain fatty acid-CoA ligase activity"/>
    <property type="evidence" value="ECO:0007669"/>
    <property type="project" value="TreeGrafter"/>
</dbReference>
<dbReference type="SUPFAM" id="SSF56801">
    <property type="entry name" value="Acetyl-CoA synthetase-like"/>
    <property type="match status" value="1"/>
</dbReference>
<evidence type="ECO:0000256" key="3">
    <source>
        <dbReference type="ARBA" id="ARBA00022741"/>
    </source>
</evidence>
<dbReference type="GO" id="GO:0017000">
    <property type="term" value="P:antibiotic biosynthetic process"/>
    <property type="evidence" value="ECO:0007669"/>
    <property type="project" value="UniProtKB-ARBA"/>
</dbReference>
<sequence>MEQYADRPAVGERAKEFTRDPDTGRLSISLLPRYELITFSELWGRVRSVAAEWHHHPNQPLRAGERVAFLGFSSVDYSVVDLACVHLGAVSVPLQTSSPVSQLATIIDETDPAMVATSLERLDTAVELTLKSPSVRRVVVFDYHPELVEETEAFASARERLASLGHAATLDALPDLVARGSSLPEAPLFTPAEGDDPLALLIYTSGSTGTPKGAMYTERLASAMWGGAWAKLFSDDHAVTFHYMPMSHVAGHSSLKNTLARGGITYFTAASDLSTFFEDIALARPTEISLVPRVCEMLFQRYQSELGPRMDGDADRDTTESEVKAHMRESILGGRIAWASCGSAPLSDELRTFVESLLGFELNIIYGSTEAAAISVNGELIRPPVIDYKLVDVPELGYFVTDSPYPRGELLLKTEAIIPGYYKQPELSAEILDDDGYYRTGDIVAEFAPGRHSVVDRRKSVLKLSQGEFVATSHLESVFSVSPLVRQIFVYGNGERSYLLAVVVPSAPLDQSGGEEEFKNRLRDSFQQIAQEQGLNSYEIPRGFLIETEPFSQANGLLSDHRKLRWPQLVQRYRESLERLYSSIAAQEADELSAVRRMGKSRPVLETVQRAARALLGGAMAEVSPSAHFRDLGGDSLSAVSFSNLLHDTFEVRVPVDMVISPATDLRQLADHIEAKRAAGPRQVTYESVHGDESPEVHAKDLTLEKFIDARTVAEAWSLPRLAEVPRTVLLTGASGYLGRFLCLTWLERLSGTGGKLVCVVRGNNAAAARERLGEALSQGDEELARKFQELAAAHLEVVAGDMAEPQLGLDDRTWQRLSEEVDVIVHAGALVNHVLPYNHLFDANVVGTAELIRLALTDRIKPFTYISSVAVATSRDGQPALDEDSDVRSAIPVQRVAEGYASGYATSKWAGEVLLREAHERCGLPVTTFRSNMILAHSRYQGQLNVPDAFTRLLFSLISTGIAPHSFYRTVDAGEPRRAHYDGLPVDFTAAAVVALSARAETTYETFSLVNPHDDGVSLDTFVDWLNEAGHPIRRVADYDGWFSRFEAALRALPEKQRQHSLLPLLHGYAQPEEIVQGSAIPSARFRAAVRDAGVGPAGDVPHVSAELIRKYAADLRPFLSV</sequence>
<gene>
    <name evidence="6" type="ORF">GCM10010145_68180</name>
</gene>
<dbReference type="Pfam" id="PF00501">
    <property type="entry name" value="AMP-binding"/>
    <property type="match status" value="1"/>
</dbReference>
<evidence type="ECO:0000256" key="1">
    <source>
        <dbReference type="ARBA" id="ARBA00022450"/>
    </source>
</evidence>
<keyword evidence="4" id="KW-0067">ATP-binding</keyword>
<proteinExistence type="predicted"/>
<dbReference type="InterPro" id="IPR009081">
    <property type="entry name" value="PP-bd_ACP"/>
</dbReference>
<evidence type="ECO:0000313" key="6">
    <source>
        <dbReference type="EMBL" id="GGQ89001.1"/>
    </source>
</evidence>
<dbReference type="GO" id="GO:0016020">
    <property type="term" value="C:membrane"/>
    <property type="evidence" value="ECO:0007669"/>
    <property type="project" value="TreeGrafter"/>
</dbReference>
<dbReference type="InterPro" id="IPR010080">
    <property type="entry name" value="Thioester_reductase-like_dom"/>
</dbReference>
<evidence type="ECO:0000256" key="4">
    <source>
        <dbReference type="ARBA" id="ARBA00022840"/>
    </source>
</evidence>
<dbReference type="PROSITE" id="PS50075">
    <property type="entry name" value="CARRIER"/>
    <property type="match status" value="1"/>
</dbReference>
<dbReference type="GO" id="GO:0031177">
    <property type="term" value="F:phosphopantetheine binding"/>
    <property type="evidence" value="ECO:0007669"/>
    <property type="project" value="InterPro"/>
</dbReference>
<dbReference type="Gene3D" id="3.40.50.720">
    <property type="entry name" value="NAD(P)-binding Rossmann-like Domain"/>
    <property type="match status" value="1"/>
</dbReference>
<keyword evidence="3" id="KW-0547">Nucleotide-binding</keyword>
<dbReference type="Gene3D" id="3.40.50.12780">
    <property type="entry name" value="N-terminal domain of ligase-like"/>
    <property type="match status" value="1"/>
</dbReference>
<keyword evidence="2" id="KW-0597">Phosphoprotein</keyword>
<protein>
    <submittedName>
        <fullName evidence="6">Fatty-acid-CoA ligase FadD</fullName>
    </submittedName>
</protein>
<dbReference type="PROSITE" id="PS00455">
    <property type="entry name" value="AMP_BINDING"/>
    <property type="match status" value="1"/>
</dbReference>
<comment type="caution">
    <text evidence="6">The sequence shown here is derived from an EMBL/GenBank/DDBJ whole genome shotgun (WGS) entry which is preliminary data.</text>
</comment>
<dbReference type="PANTHER" id="PTHR43272:SF33">
    <property type="entry name" value="AMP-BINDING DOMAIN-CONTAINING PROTEIN-RELATED"/>
    <property type="match status" value="1"/>
</dbReference>
<dbReference type="SUPFAM" id="SSF51735">
    <property type="entry name" value="NAD(P)-binding Rossmann-fold domains"/>
    <property type="match status" value="1"/>
</dbReference>
<keyword evidence="1" id="KW-0596">Phosphopantetheine</keyword>
<keyword evidence="7" id="KW-1185">Reference proteome</keyword>
<keyword evidence="6" id="KW-0436">Ligase</keyword>
<dbReference type="InterPro" id="IPR020845">
    <property type="entry name" value="AMP-binding_CS"/>
</dbReference>
<dbReference type="GO" id="GO:0005524">
    <property type="term" value="F:ATP binding"/>
    <property type="evidence" value="ECO:0007669"/>
    <property type="project" value="UniProtKB-KW"/>
</dbReference>
<feature type="domain" description="Carrier" evidence="5">
    <location>
        <begin position="602"/>
        <end position="677"/>
    </location>
</feature>
<dbReference type="GO" id="GO:0050661">
    <property type="term" value="F:NADP binding"/>
    <property type="evidence" value="ECO:0007669"/>
    <property type="project" value="InterPro"/>
</dbReference>
<accession>A0A918EZ18</accession>
<name>A0A918EZ18_9ACTN</name>
<dbReference type="PANTHER" id="PTHR43272">
    <property type="entry name" value="LONG-CHAIN-FATTY-ACID--COA LIGASE"/>
    <property type="match status" value="1"/>
</dbReference>
<dbReference type="EMBL" id="BMQK01000030">
    <property type="protein sequence ID" value="GGQ89001.1"/>
    <property type="molecule type" value="Genomic_DNA"/>
</dbReference>
<dbReference type="InterPro" id="IPR046407">
    <property type="entry name" value="CAR"/>
</dbReference>
<organism evidence="6 7">
    <name type="scientific">Streptomyces ruber</name>
    <dbReference type="NCBI Taxonomy" id="83378"/>
    <lineage>
        <taxon>Bacteria</taxon>
        <taxon>Bacillati</taxon>
        <taxon>Actinomycetota</taxon>
        <taxon>Actinomycetes</taxon>
        <taxon>Kitasatosporales</taxon>
        <taxon>Streptomycetaceae</taxon>
        <taxon>Streptomyces</taxon>
    </lineage>
</organism>
<dbReference type="AlphaFoldDB" id="A0A918EZ18"/>
<dbReference type="SMART" id="SM00823">
    <property type="entry name" value="PKS_PP"/>
    <property type="match status" value="1"/>
</dbReference>
<dbReference type="Pfam" id="PF07993">
    <property type="entry name" value="NAD_binding_4"/>
    <property type="match status" value="1"/>
</dbReference>
<evidence type="ECO:0000256" key="2">
    <source>
        <dbReference type="ARBA" id="ARBA00022553"/>
    </source>
</evidence>
<dbReference type="SUPFAM" id="SSF47336">
    <property type="entry name" value="ACP-like"/>
    <property type="match status" value="1"/>
</dbReference>
<evidence type="ECO:0000259" key="5">
    <source>
        <dbReference type="PROSITE" id="PS50075"/>
    </source>
</evidence>
<dbReference type="InterPro" id="IPR013120">
    <property type="entry name" value="FAR_NAD-bd"/>
</dbReference>
<dbReference type="CDD" id="cd05235">
    <property type="entry name" value="SDR_e1"/>
    <property type="match status" value="1"/>
</dbReference>
<dbReference type="InterPro" id="IPR036736">
    <property type="entry name" value="ACP-like_sf"/>
</dbReference>
<dbReference type="Gene3D" id="1.10.1200.10">
    <property type="entry name" value="ACP-like"/>
    <property type="match status" value="1"/>
</dbReference>
<dbReference type="InterPro" id="IPR020806">
    <property type="entry name" value="PKS_PP-bd"/>
</dbReference>
<dbReference type="InterPro" id="IPR000873">
    <property type="entry name" value="AMP-dep_synth/lig_dom"/>
</dbReference>
<evidence type="ECO:0000313" key="7">
    <source>
        <dbReference type="Proteomes" id="UP000620156"/>
    </source>
</evidence>
<dbReference type="NCBIfam" id="NF041592">
    <property type="entry name" value="carboxyl_red"/>
    <property type="match status" value="1"/>
</dbReference>
<dbReference type="Proteomes" id="UP000620156">
    <property type="component" value="Unassembled WGS sequence"/>
</dbReference>
<dbReference type="InterPro" id="IPR036291">
    <property type="entry name" value="NAD(P)-bd_dom_sf"/>
</dbReference>
<dbReference type="NCBIfam" id="TIGR01746">
    <property type="entry name" value="Thioester-redct"/>
    <property type="match status" value="1"/>
</dbReference>
<dbReference type="GO" id="GO:0016620">
    <property type="term" value="F:oxidoreductase activity, acting on the aldehyde or oxo group of donors, NAD or NADP as acceptor"/>
    <property type="evidence" value="ECO:0007669"/>
    <property type="project" value="InterPro"/>
</dbReference>
<dbReference type="Pfam" id="PF00550">
    <property type="entry name" value="PP-binding"/>
    <property type="match status" value="1"/>
</dbReference>
<dbReference type="InterPro" id="IPR042099">
    <property type="entry name" value="ANL_N_sf"/>
</dbReference>
<reference evidence="6" key="1">
    <citation type="journal article" date="2014" name="Int. J. Syst. Evol. Microbiol.">
        <title>Complete genome sequence of Corynebacterium casei LMG S-19264T (=DSM 44701T), isolated from a smear-ripened cheese.</title>
        <authorList>
            <consortium name="US DOE Joint Genome Institute (JGI-PGF)"/>
            <person name="Walter F."/>
            <person name="Albersmeier A."/>
            <person name="Kalinowski J."/>
            <person name="Ruckert C."/>
        </authorList>
    </citation>
    <scope>NUCLEOTIDE SEQUENCE</scope>
    <source>
        <strain evidence="6">JCM 3131</strain>
    </source>
</reference>
<reference evidence="6" key="2">
    <citation type="submission" date="2020-09" db="EMBL/GenBank/DDBJ databases">
        <authorList>
            <person name="Sun Q."/>
            <person name="Ohkuma M."/>
        </authorList>
    </citation>
    <scope>NUCLEOTIDE SEQUENCE</scope>
    <source>
        <strain evidence="6">JCM 3131</strain>
    </source>
</reference>